<evidence type="ECO:0000313" key="4">
    <source>
        <dbReference type="EMBL" id="GAA4512886.1"/>
    </source>
</evidence>
<dbReference type="EMBL" id="BAABGR010000006">
    <property type="protein sequence ID" value="GAA4512886.1"/>
    <property type="molecule type" value="Genomic_DNA"/>
</dbReference>
<gene>
    <name evidence="4" type="ORF">GCM10023173_07680</name>
</gene>
<dbReference type="Proteomes" id="UP001500394">
    <property type="component" value="Unassembled WGS sequence"/>
</dbReference>
<dbReference type="PROSITE" id="PS00893">
    <property type="entry name" value="NUDIX_BOX"/>
    <property type="match status" value="1"/>
</dbReference>
<dbReference type="Pfam" id="PF00293">
    <property type="entry name" value="NUDIX"/>
    <property type="match status" value="1"/>
</dbReference>
<organism evidence="4 5">
    <name type="scientific">Sphingobacterium thermophilum</name>
    <dbReference type="NCBI Taxonomy" id="768534"/>
    <lineage>
        <taxon>Bacteria</taxon>
        <taxon>Pseudomonadati</taxon>
        <taxon>Bacteroidota</taxon>
        <taxon>Sphingobacteriia</taxon>
        <taxon>Sphingobacteriales</taxon>
        <taxon>Sphingobacteriaceae</taxon>
        <taxon>Sphingobacterium</taxon>
    </lineage>
</organism>
<dbReference type="SUPFAM" id="SSF55811">
    <property type="entry name" value="Nudix"/>
    <property type="match status" value="1"/>
</dbReference>
<dbReference type="RefSeq" id="WP_345064948.1">
    <property type="nucleotide sequence ID" value="NZ_BAABGR010000006.1"/>
</dbReference>
<dbReference type="InterPro" id="IPR015797">
    <property type="entry name" value="NUDIX_hydrolase-like_dom_sf"/>
</dbReference>
<sequence length="135" mass="15819">MERDKIIIASAILLNEKKEMLTVRKKTSVYYMLPGGKIEKGEQLMDALLRELWEELNIKFTAEDFDYLGQHETDAVNEKNTIVQGNIFVLKQPLRQKINPHAELAEVQFISKENYKEFRLAHLLEEFALPYFLTC</sequence>
<evidence type="ECO:0000256" key="1">
    <source>
        <dbReference type="ARBA" id="ARBA00001946"/>
    </source>
</evidence>
<comment type="cofactor">
    <cofactor evidence="1">
        <name>Mg(2+)</name>
        <dbReference type="ChEBI" id="CHEBI:18420"/>
    </cofactor>
</comment>
<evidence type="ECO:0000259" key="3">
    <source>
        <dbReference type="PROSITE" id="PS51462"/>
    </source>
</evidence>
<dbReference type="Gene3D" id="3.90.79.10">
    <property type="entry name" value="Nucleoside Triphosphate Pyrophosphohydrolase"/>
    <property type="match status" value="1"/>
</dbReference>
<evidence type="ECO:0000313" key="5">
    <source>
        <dbReference type="Proteomes" id="UP001500394"/>
    </source>
</evidence>
<comment type="caution">
    <text evidence="4">The sequence shown here is derived from an EMBL/GenBank/DDBJ whole genome shotgun (WGS) entry which is preliminary data.</text>
</comment>
<keyword evidence="2" id="KW-0378">Hydrolase</keyword>
<keyword evidence="5" id="KW-1185">Reference proteome</keyword>
<feature type="domain" description="Nudix hydrolase" evidence="3">
    <location>
        <begin position="4"/>
        <end position="134"/>
    </location>
</feature>
<name>A0ABP8QY17_9SPHI</name>
<evidence type="ECO:0000256" key="2">
    <source>
        <dbReference type="ARBA" id="ARBA00022801"/>
    </source>
</evidence>
<reference evidence="5" key="1">
    <citation type="journal article" date="2019" name="Int. J. Syst. Evol. Microbiol.">
        <title>The Global Catalogue of Microorganisms (GCM) 10K type strain sequencing project: providing services to taxonomists for standard genome sequencing and annotation.</title>
        <authorList>
            <consortium name="The Broad Institute Genomics Platform"/>
            <consortium name="The Broad Institute Genome Sequencing Center for Infectious Disease"/>
            <person name="Wu L."/>
            <person name="Ma J."/>
        </authorList>
    </citation>
    <scope>NUCLEOTIDE SEQUENCE [LARGE SCALE GENOMIC DNA]</scope>
    <source>
        <strain evidence="5">JCM 17858</strain>
    </source>
</reference>
<accession>A0ABP8QY17</accession>
<dbReference type="CDD" id="cd04690">
    <property type="entry name" value="NUDIX_Hydrolase"/>
    <property type="match status" value="1"/>
</dbReference>
<dbReference type="InterPro" id="IPR020084">
    <property type="entry name" value="NUDIX_hydrolase_CS"/>
</dbReference>
<dbReference type="PANTHER" id="PTHR43046">
    <property type="entry name" value="GDP-MANNOSE MANNOSYL HYDROLASE"/>
    <property type="match status" value="1"/>
</dbReference>
<dbReference type="PANTHER" id="PTHR43046:SF2">
    <property type="entry name" value="8-OXO-DGTP DIPHOSPHATASE-RELATED"/>
    <property type="match status" value="1"/>
</dbReference>
<proteinExistence type="predicted"/>
<dbReference type="PROSITE" id="PS51462">
    <property type="entry name" value="NUDIX"/>
    <property type="match status" value="1"/>
</dbReference>
<protein>
    <submittedName>
        <fullName evidence="4">NUDIX domain-containing protein</fullName>
    </submittedName>
</protein>
<dbReference type="InterPro" id="IPR000086">
    <property type="entry name" value="NUDIX_hydrolase_dom"/>
</dbReference>